<reference evidence="1" key="1">
    <citation type="submission" date="2023-06" db="EMBL/GenBank/DDBJ databases">
        <authorList>
            <person name="Kurt Z."/>
        </authorList>
    </citation>
    <scope>NUCLEOTIDE SEQUENCE</scope>
</reference>
<reference evidence="2 3" key="2">
    <citation type="submission" date="2024-07" db="EMBL/GenBank/DDBJ databases">
        <authorList>
            <person name="Akdeniz Z."/>
        </authorList>
    </citation>
    <scope>NUCLEOTIDE SEQUENCE [LARGE SCALE GENOMIC DNA]</scope>
</reference>
<dbReference type="EMBL" id="CAXDID020000127">
    <property type="protein sequence ID" value="CAL6034138.1"/>
    <property type="molecule type" value="Genomic_DNA"/>
</dbReference>
<gene>
    <name evidence="2" type="ORF">HINF_LOCUS35308</name>
    <name evidence="1" type="ORF">HINF_LOCUS58589</name>
</gene>
<dbReference type="AlphaFoldDB" id="A0AA86UWN4"/>
<name>A0AA86UWN4_9EUKA</name>
<accession>A0AA86UWN4</accession>
<evidence type="ECO:0000313" key="2">
    <source>
        <dbReference type="EMBL" id="CAL6034138.1"/>
    </source>
</evidence>
<dbReference type="Proteomes" id="UP001642409">
    <property type="component" value="Unassembled WGS sequence"/>
</dbReference>
<proteinExistence type="predicted"/>
<keyword evidence="3" id="KW-1185">Reference proteome</keyword>
<protein>
    <submittedName>
        <fullName evidence="2">Hypothetical_protein</fullName>
    </submittedName>
</protein>
<organism evidence="1">
    <name type="scientific">Hexamita inflata</name>
    <dbReference type="NCBI Taxonomy" id="28002"/>
    <lineage>
        <taxon>Eukaryota</taxon>
        <taxon>Metamonada</taxon>
        <taxon>Diplomonadida</taxon>
        <taxon>Hexamitidae</taxon>
        <taxon>Hexamitinae</taxon>
        <taxon>Hexamita</taxon>
    </lineage>
</organism>
<evidence type="ECO:0000313" key="1">
    <source>
        <dbReference type="EMBL" id="CAI9970944.1"/>
    </source>
</evidence>
<evidence type="ECO:0000313" key="3">
    <source>
        <dbReference type="Proteomes" id="UP001642409"/>
    </source>
</evidence>
<dbReference type="EMBL" id="CATOUU010001084">
    <property type="protein sequence ID" value="CAI9970944.1"/>
    <property type="molecule type" value="Genomic_DNA"/>
</dbReference>
<sequence length="101" mass="11510">MVGINESKKFKQFAVFVQCQHTLLKIISAIIYSIFGSSCNLLLTLELLREIENQKQNSSKKIYNLNVTSCQLVIIVEKVSGVAQQLIDLEFTSDQYFIFDS</sequence>
<comment type="caution">
    <text evidence="1">The sequence shown here is derived from an EMBL/GenBank/DDBJ whole genome shotgun (WGS) entry which is preliminary data.</text>
</comment>